<feature type="domain" description="Kazal-like" evidence="2">
    <location>
        <begin position="51"/>
        <end position="101"/>
    </location>
</feature>
<feature type="domain" description="Kazal-like" evidence="2">
    <location>
        <begin position="103"/>
        <end position="155"/>
    </location>
</feature>
<dbReference type="PROSITE" id="PS51465">
    <property type="entry name" value="KAZAL_2"/>
    <property type="match status" value="8"/>
</dbReference>
<proteinExistence type="predicted"/>
<reference evidence="3" key="1">
    <citation type="submission" date="2013-04" db="EMBL/GenBank/DDBJ databases">
        <authorList>
            <person name="Qu J."/>
            <person name="Murali S.C."/>
            <person name="Bandaranaike D."/>
            <person name="Bellair M."/>
            <person name="Blankenburg K."/>
            <person name="Chao H."/>
            <person name="Dinh H."/>
            <person name="Doddapaneni H."/>
            <person name="Downs B."/>
            <person name="Dugan-Rocha S."/>
            <person name="Elkadiri S."/>
            <person name="Gnanaolivu R.D."/>
            <person name="Hernandez B."/>
            <person name="Javaid M."/>
            <person name="Jayaseelan J.C."/>
            <person name="Lee S."/>
            <person name="Li M."/>
            <person name="Ming W."/>
            <person name="Munidasa M."/>
            <person name="Muniz J."/>
            <person name="Nguyen L."/>
            <person name="Ongeri F."/>
            <person name="Osuji N."/>
            <person name="Pu L.-L."/>
            <person name="Puazo M."/>
            <person name="Qu C."/>
            <person name="Quiroz J."/>
            <person name="Raj R."/>
            <person name="Weissenberger G."/>
            <person name="Xin Y."/>
            <person name="Zou X."/>
            <person name="Han Y."/>
            <person name="Richards S."/>
            <person name="Worley K."/>
            <person name="Muzny D."/>
            <person name="Gibbs R."/>
        </authorList>
    </citation>
    <scope>NUCLEOTIDE SEQUENCE</scope>
    <source>
        <strain evidence="3">Sampled in the wild</strain>
    </source>
</reference>
<dbReference type="FunFam" id="3.30.60.30:FF:000042">
    <property type="entry name" value="Serine protease inhibitor dipetalogastin"/>
    <property type="match status" value="1"/>
</dbReference>
<keyword evidence="1" id="KW-1015">Disulfide bond</keyword>
<comment type="caution">
    <text evidence="3">The sequence shown here is derived from an EMBL/GenBank/DDBJ whole genome shotgun (WGS) entry which is preliminary data.</text>
</comment>
<dbReference type="SMART" id="SM00280">
    <property type="entry name" value="KAZAL"/>
    <property type="match status" value="9"/>
</dbReference>
<name>A0A8K0NTF6_LADFU</name>
<feature type="non-terminal residue" evidence="3">
    <location>
        <position position="471"/>
    </location>
</feature>
<feature type="domain" description="Kazal-like" evidence="2">
    <location>
        <begin position="265"/>
        <end position="318"/>
    </location>
</feature>
<evidence type="ECO:0000313" key="3">
    <source>
        <dbReference type="EMBL" id="KAG8224030.1"/>
    </source>
</evidence>
<dbReference type="EMBL" id="KZ308182">
    <property type="protein sequence ID" value="KAG8224030.1"/>
    <property type="molecule type" value="Genomic_DNA"/>
</dbReference>
<dbReference type="Gene3D" id="3.30.60.30">
    <property type="match status" value="9"/>
</dbReference>
<evidence type="ECO:0000256" key="1">
    <source>
        <dbReference type="ARBA" id="ARBA00023157"/>
    </source>
</evidence>
<protein>
    <recommendedName>
        <fullName evidence="2">Kazal-like domain-containing protein</fullName>
    </recommendedName>
</protein>
<dbReference type="OrthoDB" id="6614329at2759"/>
<accession>A0A8K0NTF6</accession>
<dbReference type="SUPFAM" id="SSF100895">
    <property type="entry name" value="Kazal-type serine protease inhibitors"/>
    <property type="match status" value="9"/>
</dbReference>
<evidence type="ECO:0000259" key="2">
    <source>
        <dbReference type="PROSITE" id="PS51465"/>
    </source>
</evidence>
<feature type="domain" description="Kazal-like" evidence="2">
    <location>
        <begin position="1"/>
        <end position="50"/>
    </location>
</feature>
<dbReference type="InterPro" id="IPR050653">
    <property type="entry name" value="Prot_Inhib_GrowthFact_Antg"/>
</dbReference>
<evidence type="ECO:0000313" key="4">
    <source>
        <dbReference type="Proteomes" id="UP000792457"/>
    </source>
</evidence>
<dbReference type="InterPro" id="IPR002350">
    <property type="entry name" value="Kazal_dom"/>
</dbReference>
<dbReference type="InterPro" id="IPR036058">
    <property type="entry name" value="Kazal_dom_sf"/>
</dbReference>
<feature type="non-terminal residue" evidence="3">
    <location>
        <position position="1"/>
    </location>
</feature>
<dbReference type="PANTHER" id="PTHR10913">
    <property type="entry name" value="FOLLISTATIN-RELATED"/>
    <property type="match status" value="1"/>
</dbReference>
<dbReference type="GO" id="GO:0030154">
    <property type="term" value="P:cell differentiation"/>
    <property type="evidence" value="ECO:0007669"/>
    <property type="project" value="TreeGrafter"/>
</dbReference>
<organism evidence="3 4">
    <name type="scientific">Ladona fulva</name>
    <name type="common">Scarce chaser dragonfly</name>
    <name type="synonym">Libellula fulva</name>
    <dbReference type="NCBI Taxonomy" id="123851"/>
    <lineage>
        <taxon>Eukaryota</taxon>
        <taxon>Metazoa</taxon>
        <taxon>Ecdysozoa</taxon>
        <taxon>Arthropoda</taxon>
        <taxon>Hexapoda</taxon>
        <taxon>Insecta</taxon>
        <taxon>Pterygota</taxon>
        <taxon>Palaeoptera</taxon>
        <taxon>Odonata</taxon>
        <taxon>Epiprocta</taxon>
        <taxon>Anisoptera</taxon>
        <taxon>Libelluloidea</taxon>
        <taxon>Libellulidae</taxon>
        <taxon>Ladona</taxon>
    </lineage>
</organism>
<dbReference type="Pfam" id="PF07648">
    <property type="entry name" value="Kazal_2"/>
    <property type="match status" value="8"/>
</dbReference>
<dbReference type="AlphaFoldDB" id="A0A8K0NTF6"/>
<keyword evidence="4" id="KW-1185">Reference proteome</keyword>
<dbReference type="GO" id="GO:0005576">
    <property type="term" value="C:extracellular region"/>
    <property type="evidence" value="ECO:0007669"/>
    <property type="project" value="TreeGrafter"/>
</dbReference>
<dbReference type="CDD" id="cd00104">
    <property type="entry name" value="KAZAL_FS"/>
    <property type="match status" value="5"/>
</dbReference>
<feature type="domain" description="Kazal-like" evidence="2">
    <location>
        <begin position="375"/>
        <end position="420"/>
    </location>
</feature>
<dbReference type="FunFam" id="3.30.60.30:FF:000035">
    <property type="entry name" value="Serine protease inhibitor dipetalogastin"/>
    <property type="match status" value="1"/>
</dbReference>
<dbReference type="FunFam" id="3.30.60.30:FF:000045">
    <property type="entry name" value="Serine protease inhibitor dipetalogastin"/>
    <property type="match status" value="1"/>
</dbReference>
<feature type="domain" description="Kazal-like" evidence="2">
    <location>
        <begin position="209"/>
        <end position="264"/>
    </location>
</feature>
<dbReference type="Proteomes" id="UP000792457">
    <property type="component" value="Unassembled WGS sequence"/>
</dbReference>
<dbReference type="PANTHER" id="PTHR10913:SF79">
    <property type="entry name" value="GH09510P"/>
    <property type="match status" value="1"/>
</dbReference>
<reference evidence="3" key="2">
    <citation type="submission" date="2017-10" db="EMBL/GenBank/DDBJ databases">
        <title>Ladona fulva Genome sequencing and assembly.</title>
        <authorList>
            <person name="Murali S."/>
            <person name="Richards S."/>
            <person name="Bandaranaike D."/>
            <person name="Bellair M."/>
            <person name="Blankenburg K."/>
            <person name="Chao H."/>
            <person name="Dinh H."/>
            <person name="Doddapaneni H."/>
            <person name="Dugan-Rocha S."/>
            <person name="Elkadiri S."/>
            <person name="Gnanaolivu R."/>
            <person name="Hernandez B."/>
            <person name="Skinner E."/>
            <person name="Javaid M."/>
            <person name="Lee S."/>
            <person name="Li M."/>
            <person name="Ming W."/>
            <person name="Munidasa M."/>
            <person name="Muniz J."/>
            <person name="Nguyen L."/>
            <person name="Hughes D."/>
            <person name="Osuji N."/>
            <person name="Pu L.-L."/>
            <person name="Puazo M."/>
            <person name="Qu C."/>
            <person name="Quiroz J."/>
            <person name="Raj R."/>
            <person name="Weissenberger G."/>
            <person name="Xin Y."/>
            <person name="Zou X."/>
            <person name="Han Y."/>
            <person name="Worley K."/>
            <person name="Muzny D."/>
            <person name="Gibbs R."/>
        </authorList>
    </citation>
    <scope>NUCLEOTIDE SEQUENCE</scope>
    <source>
        <strain evidence="3">Sampled in the wild</strain>
    </source>
</reference>
<feature type="domain" description="Kazal-like" evidence="2">
    <location>
        <begin position="421"/>
        <end position="471"/>
    </location>
</feature>
<gene>
    <name evidence="3" type="ORF">J437_LFUL001107</name>
</gene>
<feature type="domain" description="Kazal-like" evidence="2">
    <location>
        <begin position="320"/>
        <end position="374"/>
    </location>
</feature>
<sequence length="471" mass="51829">GACPRSCPQGSEEEPVCGTDGLIYASQCELRKKTCGKGVKVSSDPAKCSRSLGDSLCRHRCGKENEPVCGTDGRTYLNRCMLQVEICRVGIELSHLGSCNNISAHRENCPVSCEYAPRDGPICGSDGNVYPSTCHMKLATCGQGVTRTSKKYCQTTRHCRESCWRSSKPTCGSDGKIYSSACRMKSKNCGRHVFEVPMSYCVSHERIATGGPGACPIGCPHDEPVQVTCGSDGNVYQSECELAFLNCGSTQLKWKVTKVDLEKCRPRLVKCRKIKCDANMPFDPVCGTDARTYDNKCHLQIATCLKGIQLAHVGNCTSLVEDVTHCPESCPDEEDGEPICGSNGNVYRSVCELKRQTCGQRVIPVPKHHCPTTAHCEANCPSTRNFVCGSDNKFYRNACEMRRDNCGKHVFEVPMKRCLAGFQFRGCQRICPPHYDPICGTDGKTYSNDCFLEIENCRSRSLVAKKHHGRC</sequence>
<dbReference type="Pfam" id="PF00050">
    <property type="entry name" value="Kazal_1"/>
    <property type="match status" value="1"/>
</dbReference>